<proteinExistence type="predicted"/>
<evidence type="ECO:0000313" key="2">
    <source>
        <dbReference type="Proteomes" id="UP001374584"/>
    </source>
</evidence>
<protein>
    <submittedName>
        <fullName evidence="1">Uncharacterized protein</fullName>
    </submittedName>
</protein>
<keyword evidence="2" id="KW-1185">Reference proteome</keyword>
<accession>A0AAN9NSK8</accession>
<gene>
    <name evidence="1" type="ORF">VNO80_03952</name>
</gene>
<sequence>MFFSMPFRWEVLVVCNVSCLDCGGILIRRGVESKKWFSLDINQKGCIYDKTCFKSGFSITRSKMFSNSIQFLLLLSIVSSRRPLTA</sequence>
<evidence type="ECO:0000313" key="1">
    <source>
        <dbReference type="EMBL" id="KAK7378510.1"/>
    </source>
</evidence>
<dbReference type="Proteomes" id="UP001374584">
    <property type="component" value="Unassembled WGS sequence"/>
</dbReference>
<name>A0AAN9NSK8_PHACN</name>
<dbReference type="AlphaFoldDB" id="A0AAN9NSK8"/>
<organism evidence="1 2">
    <name type="scientific">Phaseolus coccineus</name>
    <name type="common">Scarlet runner bean</name>
    <name type="synonym">Phaseolus multiflorus</name>
    <dbReference type="NCBI Taxonomy" id="3886"/>
    <lineage>
        <taxon>Eukaryota</taxon>
        <taxon>Viridiplantae</taxon>
        <taxon>Streptophyta</taxon>
        <taxon>Embryophyta</taxon>
        <taxon>Tracheophyta</taxon>
        <taxon>Spermatophyta</taxon>
        <taxon>Magnoliopsida</taxon>
        <taxon>eudicotyledons</taxon>
        <taxon>Gunneridae</taxon>
        <taxon>Pentapetalae</taxon>
        <taxon>rosids</taxon>
        <taxon>fabids</taxon>
        <taxon>Fabales</taxon>
        <taxon>Fabaceae</taxon>
        <taxon>Papilionoideae</taxon>
        <taxon>50 kb inversion clade</taxon>
        <taxon>NPAAA clade</taxon>
        <taxon>indigoferoid/millettioid clade</taxon>
        <taxon>Phaseoleae</taxon>
        <taxon>Phaseolus</taxon>
    </lineage>
</organism>
<dbReference type="EMBL" id="JAYMYR010000002">
    <property type="protein sequence ID" value="KAK7378510.1"/>
    <property type="molecule type" value="Genomic_DNA"/>
</dbReference>
<comment type="caution">
    <text evidence="1">The sequence shown here is derived from an EMBL/GenBank/DDBJ whole genome shotgun (WGS) entry which is preliminary data.</text>
</comment>
<reference evidence="1 2" key="1">
    <citation type="submission" date="2024-01" db="EMBL/GenBank/DDBJ databases">
        <title>The genomes of 5 underutilized Papilionoideae crops provide insights into root nodulation and disease resistanc.</title>
        <authorList>
            <person name="Jiang F."/>
        </authorList>
    </citation>
    <scope>NUCLEOTIDE SEQUENCE [LARGE SCALE GENOMIC DNA]</scope>
    <source>
        <strain evidence="1">JINMINGXINNONG_FW02</strain>
        <tissue evidence="1">Leaves</tissue>
    </source>
</reference>